<evidence type="ECO:0000259" key="1">
    <source>
        <dbReference type="Pfam" id="PF13649"/>
    </source>
</evidence>
<feature type="domain" description="Methyltransferase" evidence="1">
    <location>
        <begin position="51"/>
        <end position="144"/>
    </location>
</feature>
<dbReference type="Proteomes" id="UP001515943">
    <property type="component" value="Unassembled WGS sequence"/>
</dbReference>
<gene>
    <name evidence="2" type="ORF">FXN61_27265</name>
</gene>
<evidence type="ECO:0000313" key="2">
    <source>
        <dbReference type="EMBL" id="NKE60299.1"/>
    </source>
</evidence>
<dbReference type="CDD" id="cd02440">
    <property type="entry name" value="AdoMet_MTases"/>
    <property type="match status" value="1"/>
</dbReference>
<dbReference type="GO" id="GO:0008168">
    <property type="term" value="F:methyltransferase activity"/>
    <property type="evidence" value="ECO:0007669"/>
    <property type="project" value="UniProtKB-KW"/>
</dbReference>
<organism evidence="2 3">
    <name type="scientific">Lentzea indica</name>
    <dbReference type="NCBI Taxonomy" id="2604800"/>
    <lineage>
        <taxon>Bacteria</taxon>
        <taxon>Bacillati</taxon>
        <taxon>Actinomycetota</taxon>
        <taxon>Actinomycetes</taxon>
        <taxon>Pseudonocardiales</taxon>
        <taxon>Pseudonocardiaceae</taxon>
        <taxon>Lentzea</taxon>
    </lineage>
</organism>
<dbReference type="InterPro" id="IPR029063">
    <property type="entry name" value="SAM-dependent_MTases_sf"/>
</dbReference>
<dbReference type="Gene3D" id="3.40.50.150">
    <property type="entry name" value="Vaccinia Virus protein VP39"/>
    <property type="match status" value="1"/>
</dbReference>
<keyword evidence="2" id="KW-0808">Transferase</keyword>
<accession>A0ABX1FMT0</accession>
<dbReference type="SUPFAM" id="SSF53335">
    <property type="entry name" value="S-adenosyl-L-methionine-dependent methyltransferases"/>
    <property type="match status" value="1"/>
</dbReference>
<evidence type="ECO:0000313" key="3">
    <source>
        <dbReference type="Proteomes" id="UP001515943"/>
    </source>
</evidence>
<protein>
    <submittedName>
        <fullName evidence="2">Class I SAM-dependent methyltransferase</fullName>
    </submittedName>
</protein>
<proteinExistence type="predicted"/>
<comment type="caution">
    <text evidence="2">The sequence shown here is derived from an EMBL/GenBank/DDBJ whole genome shotgun (WGS) entry which is preliminary data.</text>
</comment>
<dbReference type="Pfam" id="PF13649">
    <property type="entry name" value="Methyltransf_25"/>
    <property type="match status" value="1"/>
</dbReference>
<name>A0ABX1FMT0_9PSEU</name>
<keyword evidence="3" id="KW-1185">Reference proteome</keyword>
<sequence>MKRNRIAWEAASEKYVVEHEEVLDQARKESSLVECELELLRPLLAASPAVVHLQSGNGLDDLALAAEGARSVVGVDFSAVAATAAQRRADELGVNCRYVVAALPGAPLQDGCADLVYTGKGALIWMPDLNAWAADVARLVRPGGHLFVHEAHPMVPLWTWDEDAPRIRPDRGYFERSHVNDSYPGNGAVEWQATLGEIITAVLGAGLELLHVAEHAEPFWRWDGLDAAAWRGQLPNTFTLLARKRS</sequence>
<keyword evidence="2" id="KW-0489">Methyltransferase</keyword>
<dbReference type="RefSeq" id="WP_167976960.1">
    <property type="nucleotide sequence ID" value="NZ_VSRL01000116.1"/>
</dbReference>
<dbReference type="EMBL" id="VSRL01000116">
    <property type="protein sequence ID" value="NKE60299.1"/>
    <property type="molecule type" value="Genomic_DNA"/>
</dbReference>
<dbReference type="GO" id="GO:0032259">
    <property type="term" value="P:methylation"/>
    <property type="evidence" value="ECO:0007669"/>
    <property type="project" value="UniProtKB-KW"/>
</dbReference>
<dbReference type="InterPro" id="IPR041698">
    <property type="entry name" value="Methyltransf_25"/>
</dbReference>
<reference evidence="2 3" key="1">
    <citation type="submission" date="2019-08" db="EMBL/GenBank/DDBJ databases">
        <title>Lentzea from Indian Himalayas.</title>
        <authorList>
            <person name="Mandal S."/>
            <person name="Mallick Gupta A."/>
            <person name="Maiti P.K."/>
            <person name="Sarkar J."/>
            <person name="Mandal S."/>
        </authorList>
    </citation>
    <scope>NUCLEOTIDE SEQUENCE [LARGE SCALE GENOMIC DNA]</scope>
    <source>
        <strain evidence="2 3">PSKA42</strain>
    </source>
</reference>